<evidence type="ECO:0000256" key="1">
    <source>
        <dbReference type="SAM" id="SignalP"/>
    </source>
</evidence>
<dbReference type="Proteomes" id="UP000547674">
    <property type="component" value="Unassembled WGS sequence"/>
</dbReference>
<protein>
    <submittedName>
        <fullName evidence="2">Uncharacterized protein</fullName>
    </submittedName>
</protein>
<evidence type="ECO:0000313" key="2">
    <source>
        <dbReference type="EMBL" id="NNF08113.1"/>
    </source>
</evidence>
<proteinExistence type="predicted"/>
<gene>
    <name evidence="2" type="ORF">HKN21_15220</name>
</gene>
<name>A0A7Y2EGT6_UNCEI</name>
<keyword evidence="1" id="KW-0732">Signal</keyword>
<accession>A0A7Y2EGT6</accession>
<comment type="caution">
    <text evidence="2">The sequence shown here is derived from an EMBL/GenBank/DDBJ whole genome shotgun (WGS) entry which is preliminary data.</text>
</comment>
<reference evidence="2 3" key="1">
    <citation type="submission" date="2020-03" db="EMBL/GenBank/DDBJ databases">
        <title>Metabolic flexibility allows generalist bacteria to become dominant in a frequently disturbed ecosystem.</title>
        <authorList>
            <person name="Chen Y.-J."/>
            <person name="Leung P.M."/>
            <person name="Bay S.K."/>
            <person name="Hugenholtz P."/>
            <person name="Kessler A.J."/>
            <person name="Shelley G."/>
            <person name="Waite D.W."/>
            <person name="Cook P.L."/>
            <person name="Greening C."/>
        </authorList>
    </citation>
    <scope>NUCLEOTIDE SEQUENCE [LARGE SCALE GENOMIC DNA]</scope>
    <source>
        <strain evidence="2">SS_bin_28</strain>
    </source>
</reference>
<feature type="signal peptide" evidence="1">
    <location>
        <begin position="1"/>
        <end position="24"/>
    </location>
</feature>
<evidence type="ECO:0000313" key="3">
    <source>
        <dbReference type="Proteomes" id="UP000547674"/>
    </source>
</evidence>
<dbReference type="AlphaFoldDB" id="A0A7Y2EGT6"/>
<dbReference type="EMBL" id="JABDJR010000617">
    <property type="protein sequence ID" value="NNF08113.1"/>
    <property type="molecule type" value="Genomic_DNA"/>
</dbReference>
<feature type="chain" id="PRO_5031341442" evidence="1">
    <location>
        <begin position="25"/>
        <end position="219"/>
    </location>
</feature>
<sequence>MRLKPFFVGWFLLLVCGTVSLASAQTPVAEGPVVSRVDTLSIFPGENVKCLQRSRVFPSSLRVQEADSLLVNGQDFLLDSNAGCLTLIRVTALPRELVVSYQALRIDLEPRYRLLENPHRRQTGVSVETPEAETDLGFTSSSDVSGLEISGSKTFGIELGNRQDLKLRQSLDLRLFGNLNPDTKLLAILSDQDLPFQPEGNTTELAELDKVLLELQTPK</sequence>
<organism evidence="2 3">
    <name type="scientific">Eiseniibacteriota bacterium</name>
    <dbReference type="NCBI Taxonomy" id="2212470"/>
    <lineage>
        <taxon>Bacteria</taxon>
        <taxon>Candidatus Eiseniibacteriota</taxon>
    </lineage>
</organism>
<feature type="non-terminal residue" evidence="2">
    <location>
        <position position="219"/>
    </location>
</feature>